<accession>A0A834RE51</accession>
<dbReference type="Proteomes" id="UP000070412">
    <property type="component" value="Unassembled WGS sequence"/>
</dbReference>
<proteinExistence type="predicted"/>
<protein>
    <recommendedName>
        <fullName evidence="1">COMM domain-containing protein</fullName>
    </recommendedName>
</protein>
<gene>
    <name evidence="2" type="ORF">SSS_5474</name>
</gene>
<evidence type="ECO:0000313" key="3">
    <source>
        <dbReference type="EnsemblMetazoa" id="KAF7495214.1"/>
    </source>
</evidence>
<evidence type="ECO:0000313" key="4">
    <source>
        <dbReference type="Proteomes" id="UP000070412"/>
    </source>
</evidence>
<evidence type="ECO:0000259" key="1">
    <source>
        <dbReference type="Pfam" id="PF07258"/>
    </source>
</evidence>
<dbReference type="AlphaFoldDB" id="A0A834RE51"/>
<dbReference type="EMBL" id="WVUK01000049">
    <property type="protein sequence ID" value="KAF7495214.1"/>
    <property type="molecule type" value="Genomic_DNA"/>
</dbReference>
<reference evidence="4" key="1">
    <citation type="journal article" date="2020" name="PLoS Negl. Trop. Dis.">
        <title>High-quality nuclear genome for Sarcoptes scabiei-A critical resource for a neglected parasite.</title>
        <authorList>
            <person name="Korhonen P.K."/>
            <person name="Gasser R.B."/>
            <person name="Ma G."/>
            <person name="Wang T."/>
            <person name="Stroehlein A.J."/>
            <person name="Young N.D."/>
            <person name="Ang C.S."/>
            <person name="Fernando D.D."/>
            <person name="Lu H.C."/>
            <person name="Taylor S."/>
            <person name="Reynolds S.L."/>
            <person name="Mofiz E."/>
            <person name="Najaraj S.H."/>
            <person name="Gowda H."/>
            <person name="Madugundu A."/>
            <person name="Renuse S."/>
            <person name="Holt D."/>
            <person name="Pandey A."/>
            <person name="Papenfuss A.T."/>
            <person name="Fischer K."/>
        </authorList>
    </citation>
    <scope>NUCLEOTIDE SEQUENCE [LARGE SCALE GENOMIC DNA]</scope>
</reference>
<name>A0A834RE51_SARSC</name>
<dbReference type="OrthoDB" id="6510215at2759"/>
<dbReference type="Pfam" id="PF07258">
    <property type="entry name" value="COMM_domain"/>
    <property type="match status" value="1"/>
</dbReference>
<sequence>MNSINLSSDNCYQILQKIFSKSDQFSRLSSSSSLRFFVQNLIKFDQEFFATIIPTKSQTDLEDFMMKIIFLMKRNPSVAKLRQSIEDEKDFDENLKQHILKFAQFHELRWNKTSALRVISNQYDRLQNYDWSLVYSICNDKMRDVKTLLVRLSFIIVPSSSSSSNHQKYVIKFELTKTELKKFIETLLNCRRDLNDHLRKISI</sequence>
<reference evidence="3" key="3">
    <citation type="submission" date="2022-06" db="UniProtKB">
        <authorList>
            <consortium name="EnsemblMetazoa"/>
        </authorList>
    </citation>
    <scope>IDENTIFICATION</scope>
</reference>
<feature type="domain" description="COMM" evidence="1">
    <location>
        <begin position="124"/>
        <end position="187"/>
    </location>
</feature>
<evidence type="ECO:0000313" key="2">
    <source>
        <dbReference type="EMBL" id="KAF7495214.1"/>
    </source>
</evidence>
<keyword evidence="4" id="KW-1185">Reference proteome</keyword>
<dbReference type="InterPro" id="IPR017920">
    <property type="entry name" value="COMM"/>
</dbReference>
<dbReference type="EnsemblMetazoa" id="SSS_5474s_mrna">
    <property type="protein sequence ID" value="KAF7495214.1"/>
    <property type="gene ID" value="SSS_5474"/>
</dbReference>
<reference evidence="2" key="2">
    <citation type="submission" date="2020-01" db="EMBL/GenBank/DDBJ databases">
        <authorList>
            <person name="Korhonen P.K.K."/>
            <person name="Guangxu M.G."/>
            <person name="Wang T.W."/>
            <person name="Stroehlein A.J.S."/>
            <person name="Young N.D."/>
            <person name="Ang C.-S.A."/>
            <person name="Fernando D.W.F."/>
            <person name="Lu H.L."/>
            <person name="Taylor S.T."/>
            <person name="Ehtesham M.E.M."/>
            <person name="Najaraj S.H.N."/>
            <person name="Harsha G.H.G."/>
            <person name="Madugundu A.M."/>
            <person name="Renuse S.R."/>
            <person name="Holt D.H."/>
            <person name="Pandey A.P."/>
            <person name="Papenfuss A.P."/>
            <person name="Gasser R.B.G."/>
            <person name="Fischer K.F."/>
        </authorList>
    </citation>
    <scope>NUCLEOTIDE SEQUENCE</scope>
    <source>
        <strain evidence="2">SSS_KF_BRIS2020</strain>
    </source>
</reference>
<organism evidence="2">
    <name type="scientific">Sarcoptes scabiei</name>
    <name type="common">Itch mite</name>
    <name type="synonym">Acarus scabiei</name>
    <dbReference type="NCBI Taxonomy" id="52283"/>
    <lineage>
        <taxon>Eukaryota</taxon>
        <taxon>Metazoa</taxon>
        <taxon>Ecdysozoa</taxon>
        <taxon>Arthropoda</taxon>
        <taxon>Chelicerata</taxon>
        <taxon>Arachnida</taxon>
        <taxon>Acari</taxon>
        <taxon>Acariformes</taxon>
        <taxon>Sarcoptiformes</taxon>
        <taxon>Astigmata</taxon>
        <taxon>Psoroptidia</taxon>
        <taxon>Sarcoptoidea</taxon>
        <taxon>Sarcoptidae</taxon>
        <taxon>Sarcoptinae</taxon>
        <taxon>Sarcoptes</taxon>
    </lineage>
</organism>